<name>A0A9Q1IBY3_SYNKA</name>
<dbReference type="EMBL" id="JAINUF010000020">
    <property type="protein sequence ID" value="KAJ8336133.1"/>
    <property type="molecule type" value="Genomic_DNA"/>
</dbReference>
<protein>
    <submittedName>
        <fullName evidence="2">Uncharacterized protein</fullName>
    </submittedName>
</protein>
<comment type="caution">
    <text evidence="2">The sequence shown here is derived from an EMBL/GenBank/DDBJ whole genome shotgun (WGS) entry which is preliminary data.</text>
</comment>
<organism evidence="2 3">
    <name type="scientific">Synaphobranchus kaupii</name>
    <name type="common">Kaup's arrowtooth eel</name>
    <dbReference type="NCBI Taxonomy" id="118154"/>
    <lineage>
        <taxon>Eukaryota</taxon>
        <taxon>Metazoa</taxon>
        <taxon>Chordata</taxon>
        <taxon>Craniata</taxon>
        <taxon>Vertebrata</taxon>
        <taxon>Euteleostomi</taxon>
        <taxon>Actinopterygii</taxon>
        <taxon>Neopterygii</taxon>
        <taxon>Teleostei</taxon>
        <taxon>Anguilliformes</taxon>
        <taxon>Synaphobranchidae</taxon>
        <taxon>Synaphobranchus</taxon>
    </lineage>
</organism>
<evidence type="ECO:0000313" key="3">
    <source>
        <dbReference type="Proteomes" id="UP001152622"/>
    </source>
</evidence>
<evidence type="ECO:0000313" key="2">
    <source>
        <dbReference type="EMBL" id="KAJ8336133.1"/>
    </source>
</evidence>
<gene>
    <name evidence="2" type="ORF">SKAU_G00394760</name>
</gene>
<proteinExistence type="predicted"/>
<sequence length="148" mass="16198">MLHCDKRAMSSMEMEGIEGRRGKLGPFIGASLLFGGPSPCVSAFSRHSISGGDLSTQKASVEGERAVVRLPRFGIKPRALGVINDRSLPSQNINPYFLHGDEMQLQPQPRRVPLCQGSLGRLPAGVRRSPRDELRAGRLQHQGPPLHR</sequence>
<dbReference type="Proteomes" id="UP001152622">
    <property type="component" value="Chromosome 20"/>
</dbReference>
<keyword evidence="3" id="KW-1185">Reference proteome</keyword>
<feature type="region of interest" description="Disordered" evidence="1">
    <location>
        <begin position="118"/>
        <end position="148"/>
    </location>
</feature>
<dbReference type="AlphaFoldDB" id="A0A9Q1IBY3"/>
<evidence type="ECO:0000256" key="1">
    <source>
        <dbReference type="SAM" id="MobiDB-lite"/>
    </source>
</evidence>
<accession>A0A9Q1IBY3</accession>
<reference evidence="2" key="1">
    <citation type="journal article" date="2023" name="Science">
        <title>Genome structures resolve the early diversification of teleost fishes.</title>
        <authorList>
            <person name="Parey E."/>
            <person name="Louis A."/>
            <person name="Montfort J."/>
            <person name="Bouchez O."/>
            <person name="Roques C."/>
            <person name="Iampietro C."/>
            <person name="Lluch J."/>
            <person name="Castinel A."/>
            <person name="Donnadieu C."/>
            <person name="Desvignes T."/>
            <person name="Floi Bucao C."/>
            <person name="Jouanno E."/>
            <person name="Wen M."/>
            <person name="Mejri S."/>
            <person name="Dirks R."/>
            <person name="Jansen H."/>
            <person name="Henkel C."/>
            <person name="Chen W.J."/>
            <person name="Zahm M."/>
            <person name="Cabau C."/>
            <person name="Klopp C."/>
            <person name="Thompson A.W."/>
            <person name="Robinson-Rechavi M."/>
            <person name="Braasch I."/>
            <person name="Lecointre G."/>
            <person name="Bobe J."/>
            <person name="Postlethwait J.H."/>
            <person name="Berthelot C."/>
            <person name="Roest Crollius H."/>
            <person name="Guiguen Y."/>
        </authorList>
    </citation>
    <scope>NUCLEOTIDE SEQUENCE</scope>
    <source>
        <tissue evidence="2">Blood</tissue>
    </source>
</reference>